<protein>
    <recommendedName>
        <fullName evidence="5">Protein sarah</fullName>
    </recommendedName>
</protein>
<feature type="region of interest" description="Disordered" evidence="2">
    <location>
        <begin position="27"/>
        <end position="48"/>
    </location>
</feature>
<feature type="compositionally biased region" description="Low complexity" evidence="2">
    <location>
        <begin position="70"/>
        <end position="93"/>
    </location>
</feature>
<evidence type="ECO:0000256" key="1">
    <source>
        <dbReference type="ARBA" id="ARBA00008209"/>
    </source>
</evidence>
<dbReference type="Proteomes" id="UP001652680">
    <property type="component" value="Unassembled WGS sequence"/>
</dbReference>
<dbReference type="SUPFAM" id="SSF54928">
    <property type="entry name" value="RNA-binding domain, RBD"/>
    <property type="match status" value="1"/>
</dbReference>
<sequence>MTIGQIISNNSGALANSRFTSIVHCKQQQLPQSSSNKNSNNNNNRENGSFLLAHTKSQFGLLKVSKTPAMSDAAKSNNNASADAPAQATPDAAGGPDEVNEGAPTTPRGNHNNNNSANGSGKSKNKLKSTQNSSGGGSIDKLSPDQDIFINAADGLPNQHPSLPKEGDVDSDTEPEVDADSFDDLPTSIIVTNIHSEVFANPELKHAMEELFRTFSESATFQWLRSFRRLRVNYDNAIAAANARIKLHQYEFNKKTVITCYFAQPVTPVSNKNLQPPAPVKQFLISPPASPPAGWEPREEGEPLVNHDLLAALASLTPGESHELHPQSEDQPAIIVHTAMLAESGPGLQVKAPIVQTKCPERA</sequence>
<feature type="compositionally biased region" description="Low complexity" evidence="2">
    <location>
        <begin position="33"/>
        <end position="48"/>
    </location>
</feature>
<dbReference type="PANTHER" id="PTHR10300:SF14">
    <property type="entry name" value="PROTEIN SARAH"/>
    <property type="match status" value="1"/>
</dbReference>
<accession>A0ABM5J8D4</accession>
<organism evidence="3 4">
    <name type="scientific">Drosophila rhopaloa</name>
    <name type="common">Fruit fly</name>
    <dbReference type="NCBI Taxonomy" id="1041015"/>
    <lineage>
        <taxon>Eukaryota</taxon>
        <taxon>Metazoa</taxon>
        <taxon>Ecdysozoa</taxon>
        <taxon>Arthropoda</taxon>
        <taxon>Hexapoda</taxon>
        <taxon>Insecta</taxon>
        <taxon>Pterygota</taxon>
        <taxon>Neoptera</taxon>
        <taxon>Endopterygota</taxon>
        <taxon>Diptera</taxon>
        <taxon>Brachycera</taxon>
        <taxon>Muscomorpha</taxon>
        <taxon>Ephydroidea</taxon>
        <taxon>Drosophilidae</taxon>
        <taxon>Drosophila</taxon>
        <taxon>Sophophora</taxon>
    </lineage>
</organism>
<name>A0ABM5J8D4_DRORH</name>
<reference evidence="3" key="2">
    <citation type="submission" date="2025-05" db="UniProtKB">
        <authorList>
            <consortium name="EnsemblMetazoa"/>
        </authorList>
    </citation>
    <scope>IDENTIFICATION</scope>
</reference>
<dbReference type="PANTHER" id="PTHR10300">
    <property type="entry name" value="CALCIPRESSIN"/>
    <property type="match status" value="1"/>
</dbReference>
<proteinExistence type="inferred from homology"/>
<dbReference type="RefSeq" id="XP_044315077.1">
    <property type="nucleotide sequence ID" value="XM_044459142.1"/>
</dbReference>
<feature type="region of interest" description="Disordered" evidence="2">
    <location>
        <begin position="70"/>
        <end position="182"/>
    </location>
</feature>
<dbReference type="Gene3D" id="3.30.70.330">
    <property type="match status" value="1"/>
</dbReference>
<dbReference type="Pfam" id="PF04847">
    <property type="entry name" value="Calcipressin"/>
    <property type="match status" value="1"/>
</dbReference>
<dbReference type="CDD" id="cd12434">
    <property type="entry name" value="RRM_RCAN_like"/>
    <property type="match status" value="1"/>
</dbReference>
<keyword evidence="4" id="KW-1185">Reference proteome</keyword>
<dbReference type="InterPro" id="IPR006931">
    <property type="entry name" value="Calcipressin"/>
</dbReference>
<dbReference type="EnsemblMetazoa" id="XM_044459142.1">
    <property type="protein sequence ID" value="XP_044315077.1"/>
    <property type="gene ID" value="LOC108044188"/>
</dbReference>
<evidence type="ECO:0000313" key="3">
    <source>
        <dbReference type="EnsemblMetazoa" id="XP_044315077.1"/>
    </source>
</evidence>
<evidence type="ECO:0000313" key="4">
    <source>
        <dbReference type="Proteomes" id="UP001652680"/>
    </source>
</evidence>
<dbReference type="InterPro" id="IPR012677">
    <property type="entry name" value="Nucleotide-bd_a/b_plait_sf"/>
</dbReference>
<dbReference type="GeneID" id="108044188"/>
<feature type="compositionally biased region" description="Low complexity" evidence="2">
    <location>
        <begin position="109"/>
        <end position="122"/>
    </location>
</feature>
<feature type="compositionally biased region" description="Acidic residues" evidence="2">
    <location>
        <begin position="169"/>
        <end position="182"/>
    </location>
</feature>
<comment type="similarity">
    <text evidence="1">Belongs to the RCAN family.</text>
</comment>
<reference evidence="4" key="1">
    <citation type="journal article" date="2021" name="Elife">
        <title>Highly contiguous assemblies of 101 drosophilid genomes.</title>
        <authorList>
            <person name="Kim B.Y."/>
            <person name="Wang J.R."/>
            <person name="Miller D.E."/>
            <person name="Barmina O."/>
            <person name="Delaney E."/>
            <person name="Thompson A."/>
            <person name="Comeault A.A."/>
            <person name="Peede D."/>
            <person name="D'Agostino E.R."/>
            <person name="Pelaez J."/>
            <person name="Aguilar J.M."/>
            <person name="Haji D."/>
            <person name="Matsunaga T."/>
            <person name="Armstrong E.E."/>
            <person name="Zych M."/>
            <person name="Ogawa Y."/>
            <person name="Stamenkovic-Radak M."/>
            <person name="Jelic M."/>
            <person name="Veselinovic M.S."/>
            <person name="Tanaskovic M."/>
            <person name="Eric P."/>
            <person name="Gao J.J."/>
            <person name="Katoh T.K."/>
            <person name="Toda M.J."/>
            <person name="Watabe H."/>
            <person name="Watada M."/>
            <person name="Davis J.S."/>
            <person name="Moyle L.C."/>
            <person name="Manoli G."/>
            <person name="Bertolini E."/>
            <person name="Kostal V."/>
            <person name="Hawley R.S."/>
            <person name="Takahashi A."/>
            <person name="Jones C.D."/>
            <person name="Price D.K."/>
            <person name="Whiteman N."/>
            <person name="Kopp A."/>
            <person name="Matute D.R."/>
            <person name="Petrov D.A."/>
        </authorList>
    </citation>
    <scope>NUCLEOTIDE SEQUENCE [LARGE SCALE GENOMIC DNA]</scope>
</reference>
<evidence type="ECO:0000256" key="2">
    <source>
        <dbReference type="SAM" id="MobiDB-lite"/>
    </source>
</evidence>
<dbReference type="InterPro" id="IPR035979">
    <property type="entry name" value="RBD_domain_sf"/>
</dbReference>
<evidence type="ECO:0008006" key="5">
    <source>
        <dbReference type="Google" id="ProtNLM"/>
    </source>
</evidence>